<keyword evidence="2" id="KW-1185">Reference proteome</keyword>
<dbReference type="Proteomes" id="UP001230649">
    <property type="component" value="Unassembled WGS sequence"/>
</dbReference>
<accession>A0ACC2UWZ0</accession>
<organism evidence="1 2">
    <name type="scientific">Naganishia adeliensis</name>
    <dbReference type="NCBI Taxonomy" id="92952"/>
    <lineage>
        <taxon>Eukaryota</taxon>
        <taxon>Fungi</taxon>
        <taxon>Dikarya</taxon>
        <taxon>Basidiomycota</taxon>
        <taxon>Agaricomycotina</taxon>
        <taxon>Tremellomycetes</taxon>
        <taxon>Filobasidiales</taxon>
        <taxon>Filobasidiaceae</taxon>
        <taxon>Naganishia</taxon>
    </lineage>
</organism>
<comment type="caution">
    <text evidence="1">The sequence shown here is derived from an EMBL/GenBank/DDBJ whole genome shotgun (WGS) entry which is preliminary data.</text>
</comment>
<reference evidence="1" key="1">
    <citation type="submission" date="2023-04" db="EMBL/GenBank/DDBJ databases">
        <title>Draft Genome sequencing of Naganishia species isolated from polar environments using Oxford Nanopore Technology.</title>
        <authorList>
            <person name="Leo P."/>
            <person name="Venkateswaran K."/>
        </authorList>
    </citation>
    <scope>NUCLEOTIDE SEQUENCE</scope>
    <source>
        <strain evidence="1">MNA-CCFEE 5262</strain>
    </source>
</reference>
<dbReference type="EMBL" id="JASBWS010000203">
    <property type="protein sequence ID" value="KAJ9091368.1"/>
    <property type="molecule type" value="Genomic_DNA"/>
</dbReference>
<gene>
    <name evidence="1" type="ORF">QFC20_007654</name>
</gene>
<evidence type="ECO:0000313" key="1">
    <source>
        <dbReference type="EMBL" id="KAJ9091368.1"/>
    </source>
</evidence>
<protein>
    <submittedName>
        <fullName evidence="1">Uncharacterized protein</fullName>
    </submittedName>
</protein>
<evidence type="ECO:0000313" key="2">
    <source>
        <dbReference type="Proteomes" id="UP001230649"/>
    </source>
</evidence>
<name>A0ACC2UWZ0_9TREE</name>
<sequence>MSSPSAPPALDRAGRKTCWQARDAFFQCLNLHNVPVPPEAGGAGKNSSVCLQERERYEQDCPKSWVDYFNKRRVLEIRQRMTVEAGLKQQETAQKGQ</sequence>
<proteinExistence type="predicted"/>